<dbReference type="InterPro" id="IPR040190">
    <property type="entry name" value="MURQ/GCKR"/>
</dbReference>
<dbReference type="SUPFAM" id="SSF53067">
    <property type="entry name" value="Actin-like ATPase domain"/>
    <property type="match status" value="1"/>
</dbReference>
<dbReference type="SUPFAM" id="SSF53697">
    <property type="entry name" value="SIS domain"/>
    <property type="match status" value="1"/>
</dbReference>
<dbReference type="GO" id="GO:0016803">
    <property type="term" value="F:ether hydrolase activity"/>
    <property type="evidence" value="ECO:0007669"/>
    <property type="project" value="TreeGrafter"/>
</dbReference>
<dbReference type="Pfam" id="PF00480">
    <property type="entry name" value="ROK"/>
    <property type="match status" value="1"/>
</dbReference>
<dbReference type="InterPro" id="IPR001347">
    <property type="entry name" value="SIS_dom"/>
</dbReference>
<evidence type="ECO:0000259" key="2">
    <source>
        <dbReference type="PROSITE" id="PS51464"/>
    </source>
</evidence>
<organism evidence="3 4">
    <name type="scientific">Solitalea koreensis</name>
    <dbReference type="NCBI Taxonomy" id="543615"/>
    <lineage>
        <taxon>Bacteria</taxon>
        <taxon>Pseudomonadati</taxon>
        <taxon>Bacteroidota</taxon>
        <taxon>Sphingobacteriia</taxon>
        <taxon>Sphingobacteriales</taxon>
        <taxon>Sphingobacteriaceae</taxon>
        <taxon>Solitalea</taxon>
    </lineage>
</organism>
<accession>A0A521DK13</accession>
<dbReference type="GO" id="GO:0009254">
    <property type="term" value="P:peptidoglycan turnover"/>
    <property type="evidence" value="ECO:0007669"/>
    <property type="project" value="TreeGrafter"/>
</dbReference>
<dbReference type="InterPro" id="IPR000600">
    <property type="entry name" value="ROK"/>
</dbReference>
<dbReference type="EMBL" id="FXSZ01000007">
    <property type="protein sequence ID" value="SMO72036.1"/>
    <property type="molecule type" value="Genomic_DNA"/>
</dbReference>
<dbReference type="InterPro" id="IPR005486">
    <property type="entry name" value="Glucokinase_regulatory_CS"/>
</dbReference>
<dbReference type="PROSITE" id="PS01272">
    <property type="entry name" value="GCKR"/>
    <property type="match status" value="1"/>
</dbReference>
<keyword evidence="4" id="KW-1185">Reference proteome</keyword>
<dbReference type="GO" id="GO:0097367">
    <property type="term" value="F:carbohydrate derivative binding"/>
    <property type="evidence" value="ECO:0007669"/>
    <property type="project" value="InterPro"/>
</dbReference>
<dbReference type="PANTHER" id="PTHR10088">
    <property type="entry name" value="GLUCOKINASE REGULATORY PROTEIN"/>
    <property type="match status" value="1"/>
</dbReference>
<reference evidence="3 4" key="1">
    <citation type="submission" date="2017-05" db="EMBL/GenBank/DDBJ databases">
        <authorList>
            <person name="Varghese N."/>
            <person name="Submissions S."/>
        </authorList>
    </citation>
    <scope>NUCLEOTIDE SEQUENCE [LARGE SCALE GENOMIC DNA]</scope>
    <source>
        <strain evidence="3 4">DSM 21342</strain>
    </source>
</reference>
<sequence length="582" mass="63332">MNKYLLAIDIGDTWIKAVTAPVETFEVFAKEQISLSALMNRIEKVPSLLSEPADFLNVIKTLIRKCEIQYGAITGIGVSIAGLVNYHGTRVESTTSKLSILKRVDVKGGLEMEFGCPVVLINDTDAASIAIAELGYLKGEQTIGVLCIGTNLGFSIWKNGRRWRPNGNSPLLGGIYTPDGTYNELGSVSKLESLHESGNLATVFSDSAYETEVKAYWQRLAGIITSAAEIYALDKVCISGELSESVAIANCDIKKELLSQIGLQSGENQGLLNIEVIEEANLELFGALSLIAYERKAATEVIKPRYEQYTTELPYQPNAQLNELEAIEVVQLLNKAEEEATRLIDQEIEQIAYVAHKVSDSLKNGGRLIYVGAGSSGRIAALDAVEIPCTYGAGKDQVIAVIAGGVSEAAIDIESGFEEDASSMPELLLLNITPKDVVIGISASGSAYYVLSGLHFAHQRKAYTVMLQQELPPLHPDYCHQIIPLHSGAEVVAGSTRMKAGTATKKILNFISTTGMICNGKVHGSFMTDLKCLNNKLVLRAQAILKNLYQLSDEESRQLLQHYDYNLGEACRQMNGVRNARY</sequence>
<dbReference type="GO" id="GO:0046348">
    <property type="term" value="P:amino sugar catabolic process"/>
    <property type="evidence" value="ECO:0007669"/>
    <property type="project" value="TreeGrafter"/>
</dbReference>
<dbReference type="RefSeq" id="WP_185955261.1">
    <property type="nucleotide sequence ID" value="NZ_FXSZ01000007.1"/>
</dbReference>
<dbReference type="Gene3D" id="3.30.420.40">
    <property type="match status" value="2"/>
</dbReference>
<dbReference type="NCBIfam" id="NF003915">
    <property type="entry name" value="PRK05441.1"/>
    <property type="match status" value="1"/>
</dbReference>
<evidence type="ECO:0000313" key="4">
    <source>
        <dbReference type="Proteomes" id="UP000315971"/>
    </source>
</evidence>
<evidence type="ECO:0000256" key="1">
    <source>
        <dbReference type="ARBA" id="ARBA00023277"/>
    </source>
</evidence>
<dbReference type="AlphaFoldDB" id="A0A521DK13"/>
<keyword evidence="1" id="KW-0119">Carbohydrate metabolism</keyword>
<dbReference type="PANTHER" id="PTHR10088:SF4">
    <property type="entry name" value="GLUCOKINASE REGULATORY PROTEIN"/>
    <property type="match status" value="1"/>
</dbReference>
<gene>
    <name evidence="3" type="ORF">SAMN06265350_10768</name>
</gene>
<feature type="domain" description="SIS" evidence="2">
    <location>
        <begin position="358"/>
        <end position="521"/>
    </location>
</feature>
<evidence type="ECO:0000313" key="3">
    <source>
        <dbReference type="EMBL" id="SMO72036.1"/>
    </source>
</evidence>
<dbReference type="Gene3D" id="3.40.50.10490">
    <property type="entry name" value="Glucose-6-phosphate isomerase like protein, domain 1"/>
    <property type="match status" value="1"/>
</dbReference>
<name>A0A521DK13_9SPHI</name>
<dbReference type="PROSITE" id="PS51464">
    <property type="entry name" value="SIS"/>
    <property type="match status" value="1"/>
</dbReference>
<dbReference type="InterPro" id="IPR043129">
    <property type="entry name" value="ATPase_NBD"/>
</dbReference>
<dbReference type="GO" id="GO:0016835">
    <property type="term" value="F:carbon-oxygen lyase activity"/>
    <property type="evidence" value="ECO:0007669"/>
    <property type="project" value="TreeGrafter"/>
</dbReference>
<protein>
    <submittedName>
        <fullName evidence="3">N-acetylmuramic acid 6-phosphate etherase</fullName>
    </submittedName>
</protein>
<dbReference type="Gene3D" id="1.10.8.1080">
    <property type="match status" value="1"/>
</dbReference>
<dbReference type="Pfam" id="PF22645">
    <property type="entry name" value="GKRP_SIS_N"/>
    <property type="match status" value="1"/>
</dbReference>
<dbReference type="InterPro" id="IPR046348">
    <property type="entry name" value="SIS_dom_sf"/>
</dbReference>
<proteinExistence type="predicted"/>
<dbReference type="Proteomes" id="UP000315971">
    <property type="component" value="Unassembled WGS sequence"/>
</dbReference>